<evidence type="ECO:0000256" key="3">
    <source>
        <dbReference type="SAM" id="Phobius"/>
    </source>
</evidence>
<dbReference type="Pfam" id="PF18139">
    <property type="entry name" value="LSDAT_euk"/>
    <property type="match status" value="1"/>
</dbReference>
<keyword evidence="3" id="KW-0812">Transmembrane</keyword>
<keyword evidence="3" id="KW-0472">Membrane</keyword>
<dbReference type="GO" id="GO:0005886">
    <property type="term" value="C:plasma membrane"/>
    <property type="evidence" value="ECO:0007669"/>
    <property type="project" value="TreeGrafter"/>
</dbReference>
<sequence>MFPSSAGGVAGDARYYAVFLREDAEQCAWSVLAFMARQWGLRQPEAVFSVTGGANLNKFGAERYREHREAFMEGLGNTASGVPAWVVTGGTQSGVMELAGQALARVSVGVPLIGVASTANVRLPAKLHDAITAAETAGQPQTEPLGCSENIMMYPDAGAAPMVSAGSTGCLSTALGKERAAAVLAARRRGTKAAIRADSSGGISLDPNHTHFILIYDPKRKSGWGGEVIARQQLERVLAFGYWPDEEVAGGDDTSGADGGSSGGAPAEDEDLRDGSFDDDAGLRTAAGLGGGSESPAAAGADSKTEAAMHWASQGTRGAPILPVQFVVGGGPVTLRTVEAAVENRFAVILFRGTGRLCDSLADTACMLPSIEQVVRGRLRALESLVRAKDAQNAPFLQAADSKSPGTIASAATRGLAASAVATAGRSPEAEHRPIGGTATAARAAIPRPVIGRAGSKARNLAAVPSTPRSLAGLLRSARQPLDEQDITGDAALWVLCADDPARVAMERPVEVCGAGGVTLSAEAEYCAVLPDADRRLMLELLVFGPQLHDLDVGPEDVLEKADEQCGDLRLLGFVASKPGAEQQEAAHRFAIGRALRAVSGSGGAEAWDEARYIKLGSEWLGQVARHVSQRLSQVLGYVFQGRLRHLIPPEPASGVPSAKGAVGQWVTVRRVLAVTLRARKALGGGYVICSLEDLAARGRTLLRRRHLSRATAASLGGARAAEGRASAAGTTAMLQAVGNRVASLETQLEEALALLRAQQGLQSQQSQQQSQQQPSPSPGLGTQGSRRSSDAGLPPGAGRQGLGAVKSRRPSVVPSSQRRAQRDDAPASAMVSRSVSGAEPVAQAAPGSPGAGAEGPGAATDPAPASGNWAAGDFSPAGGQLDASAPRHAPPPEHSEALGEGQPISASVSSDSDGGPVDLGINDLMDWLPDTDPAAAYARTVLDAQTLRDAVAVACLALSVRCEEDESAHGLSVPQALRLCVRWGMAERIGEFVRGCDVYLASSQAAKLGPLTASSGRSRPMPGDTRKRKPHLGPRVVPRGEWGDNVNNLSSVVDAVEDFQRALAEAATKSASSPASLWLSGPMAVASPALSLNVSHRDYAGAKGQLGARAAVLSETVNAGLKVAIRNAASLAASLDRADVLAELAACNPGECLSALQVFAAVEISAWAIAAVQCELRHRDALDAAAELLDDTSCLLDNGFAVPRGSPARARGAASAVGDSVRALAGCRFCCDCTESGGPARASEPGKVRAALRRAALVAKTAAHISAPHVHVAGRLSDGVEATVRVREGTREPSFWLGFFLGTVMRSATGKAALREHDRLSKHPDCDSDAILERKAVNAARLASRPMMGKFLRLRCDKDACNLVESSLPAIWAAVTGRLLVVRFAWRLASSPLRVCLYCAHLLRISSDENSARKASILETATFLEGMAIQLIREAGCTTSPSSWDAGSIELAALWLRSQAEPEWELIDAFLDAHGSKRLGTDAWLLSRRTPLFCEQDPMTILALAAAADCKRFLAEPVVQAVVDELWFCSRWVPDLTAGSDSILSPRPHGKHAAKQSDLLARLGDVDKARTVLKAEQWSQSRPVKSGGKPADGSGARHGDTSKLWAHQLHTPRAKHFAMLVSSLIMLVLHALAALGVRGSSEAVHVEWALACFVAGFAFDDLSLIVRERQLGPLLSDWTTCCFRQSAHGMPRPRCTLRGRRQCSEVAMFHAVLIVSNMLFATTLVLRLVGWGAQIPALGEGAQDLLAFLAVTSGMRVLSLLGAFRTVGVLFIVVREIIKTNLLVWGALAFFILGPMLATFASVFVLRNNSAQDTATSSLFWAIFGMDFALGTNVEASEVPYAPALPQLADALTSVFLLTVLILVNLLVAQMAQTFEAVSSHADMEIRFERVPSTRHFLLSSCLPPPLNLLEVAVKEWCSDAQRVYAKAVHPLEARERGRLKWLRQSALRAVALANSLQDHPGPS</sequence>
<dbReference type="PANTHER" id="PTHR13800:SF12">
    <property type="entry name" value="TRANSIENT RECEPTOR POTENTIAL CATION CHANNEL SUBFAMILY M MEMBER-LIKE 2"/>
    <property type="match status" value="1"/>
</dbReference>
<feature type="domain" description="TRPM SLOG" evidence="4">
    <location>
        <begin position="18"/>
        <end position="117"/>
    </location>
</feature>
<dbReference type="InterPro" id="IPR050927">
    <property type="entry name" value="TRPM"/>
</dbReference>
<dbReference type="Proteomes" id="UP000323011">
    <property type="component" value="Unassembled WGS sequence"/>
</dbReference>
<feature type="region of interest" description="Disordered" evidence="2">
    <location>
        <begin position="763"/>
        <end position="917"/>
    </location>
</feature>
<feature type="compositionally biased region" description="Low complexity" evidence="2">
    <location>
        <begin position="906"/>
        <end position="917"/>
    </location>
</feature>
<feature type="transmembrane region" description="Helical" evidence="3">
    <location>
        <begin position="1747"/>
        <end position="1774"/>
    </location>
</feature>
<feature type="transmembrane region" description="Helical" evidence="3">
    <location>
        <begin position="1707"/>
        <end position="1727"/>
    </location>
</feature>
<evidence type="ECO:0000313" key="5">
    <source>
        <dbReference type="EMBL" id="KAA0147356.1"/>
    </source>
</evidence>
<keyword evidence="6" id="KW-1185">Reference proteome</keyword>
<feature type="region of interest" description="Disordered" evidence="2">
    <location>
        <begin position="247"/>
        <end position="312"/>
    </location>
</feature>
<reference evidence="5 6" key="1">
    <citation type="submission" date="2019-07" db="EMBL/GenBank/DDBJ databases">
        <title>Genomes of Cafeteria roenbergensis.</title>
        <authorList>
            <person name="Fischer M.G."/>
            <person name="Hackl T."/>
            <person name="Roman M."/>
        </authorList>
    </citation>
    <scope>NUCLEOTIDE SEQUENCE [LARGE SCALE GENOMIC DNA]</scope>
    <source>
        <strain evidence="5 6">BVI</strain>
    </source>
</reference>
<evidence type="ECO:0000256" key="2">
    <source>
        <dbReference type="SAM" id="MobiDB-lite"/>
    </source>
</evidence>
<feature type="compositionally biased region" description="Low complexity" evidence="2">
    <location>
        <begin position="763"/>
        <end position="786"/>
    </location>
</feature>
<dbReference type="GO" id="GO:0099604">
    <property type="term" value="F:ligand-gated calcium channel activity"/>
    <property type="evidence" value="ECO:0007669"/>
    <property type="project" value="TreeGrafter"/>
</dbReference>
<feature type="coiled-coil region" evidence="1">
    <location>
        <begin position="735"/>
        <end position="762"/>
    </location>
</feature>
<organism evidence="5 6">
    <name type="scientific">Cafeteria roenbergensis</name>
    <name type="common">Marine flagellate</name>
    <dbReference type="NCBI Taxonomy" id="33653"/>
    <lineage>
        <taxon>Eukaryota</taxon>
        <taxon>Sar</taxon>
        <taxon>Stramenopiles</taxon>
        <taxon>Bigyra</taxon>
        <taxon>Opalozoa</taxon>
        <taxon>Bicosoecida</taxon>
        <taxon>Cafeteriaceae</taxon>
        <taxon>Cafeteria</taxon>
    </lineage>
</organism>
<dbReference type="EMBL" id="VLTN01000068">
    <property type="protein sequence ID" value="KAA0147356.1"/>
    <property type="molecule type" value="Genomic_DNA"/>
</dbReference>
<evidence type="ECO:0000259" key="4">
    <source>
        <dbReference type="Pfam" id="PF18139"/>
    </source>
</evidence>
<feature type="compositionally biased region" description="Acidic residues" evidence="2">
    <location>
        <begin position="267"/>
        <end position="280"/>
    </location>
</feature>
<evidence type="ECO:0000256" key="1">
    <source>
        <dbReference type="SAM" id="Coils"/>
    </source>
</evidence>
<feature type="compositionally biased region" description="Low complexity" evidence="2">
    <location>
        <begin position="857"/>
        <end position="868"/>
    </location>
</feature>
<dbReference type="PANTHER" id="PTHR13800">
    <property type="entry name" value="TRANSIENT RECEPTOR POTENTIAL CATION CHANNEL, SUBFAMILY M, MEMBER 6"/>
    <property type="match status" value="1"/>
</dbReference>
<protein>
    <recommendedName>
        <fullName evidence="4">TRPM SLOG domain-containing protein</fullName>
    </recommendedName>
</protein>
<accession>A0A5A8C2S8</accession>
<feature type="transmembrane region" description="Helical" evidence="3">
    <location>
        <begin position="1618"/>
        <end position="1637"/>
    </location>
</feature>
<feature type="region of interest" description="Disordered" evidence="2">
    <location>
        <begin position="1576"/>
        <end position="1601"/>
    </location>
</feature>
<proteinExistence type="predicted"/>
<feature type="transmembrane region" description="Helical" evidence="3">
    <location>
        <begin position="1783"/>
        <end position="1807"/>
    </location>
</feature>
<keyword evidence="3" id="KW-1133">Transmembrane helix</keyword>
<comment type="caution">
    <text evidence="5">The sequence shown here is derived from an EMBL/GenBank/DDBJ whole genome shotgun (WGS) entry which is preliminary data.</text>
</comment>
<dbReference type="InterPro" id="IPR041491">
    <property type="entry name" value="TRPM_SLOG"/>
</dbReference>
<feature type="transmembrane region" description="Helical" evidence="3">
    <location>
        <begin position="1849"/>
        <end position="1869"/>
    </location>
</feature>
<evidence type="ECO:0000313" key="6">
    <source>
        <dbReference type="Proteomes" id="UP000323011"/>
    </source>
</evidence>
<keyword evidence="1" id="KW-0175">Coiled coil</keyword>
<gene>
    <name evidence="5" type="ORF">FNF29_07424</name>
</gene>
<name>A0A5A8C2S8_CAFRO</name>
<feature type="region of interest" description="Disordered" evidence="2">
    <location>
        <begin position="1011"/>
        <end position="1041"/>
    </location>
</feature>